<organism evidence="3">
    <name type="scientific">Hypocrea jecorina (strain QM6a)</name>
    <name type="common">Trichoderma reesei</name>
    <dbReference type="NCBI Taxonomy" id="431241"/>
    <lineage>
        <taxon>Eukaryota</taxon>
        <taxon>Fungi</taxon>
        <taxon>Dikarya</taxon>
        <taxon>Ascomycota</taxon>
        <taxon>Pezizomycotina</taxon>
        <taxon>Sordariomycetes</taxon>
        <taxon>Hypocreomycetidae</taxon>
        <taxon>Hypocreales</taxon>
        <taxon>Hypocreaceae</taxon>
        <taxon>Trichoderma</taxon>
    </lineage>
</organism>
<dbReference type="HOGENOM" id="CLU_2838104_0_0_1"/>
<dbReference type="EMBL" id="GL985083">
    <property type="protein sequence ID" value="EGR44889.1"/>
    <property type="molecule type" value="Genomic_DNA"/>
</dbReference>
<dbReference type="Proteomes" id="UP000008984">
    <property type="component" value="Unassembled WGS sequence"/>
</dbReference>
<dbReference type="VEuPathDB" id="FungiDB:TRIREDRAFT_111588"/>
<keyword evidence="1" id="KW-0472">Membrane</keyword>
<accession>G0RUY0</accession>
<keyword evidence="1" id="KW-1133">Transmembrane helix</keyword>
<sequence length="66" mass="7588">VVKLINSSSYISSLYISKSFIIILTLYPLALSRALLTLNSYIKVKLLRVLFKLNLVLIIKFIKFNL</sequence>
<evidence type="ECO:0000256" key="1">
    <source>
        <dbReference type="SAM" id="Phobius"/>
    </source>
</evidence>
<evidence type="ECO:0000313" key="3">
    <source>
        <dbReference type="Proteomes" id="UP000008984"/>
    </source>
</evidence>
<reference evidence="2 3" key="1">
    <citation type="journal article" date="2008" name="Nat. Biotechnol.">
        <title>Genome sequencing and analysis of the biomass-degrading fungus Trichoderma reesei (syn. Hypocrea jecorina).</title>
        <authorList>
            <person name="Martinez D."/>
            <person name="Berka R.M."/>
            <person name="Henrissat B."/>
            <person name="Saloheimo M."/>
            <person name="Arvas M."/>
            <person name="Baker S.E."/>
            <person name="Chapman J."/>
            <person name="Chertkov O."/>
            <person name="Coutinho P.M."/>
            <person name="Cullen D."/>
            <person name="Danchin E.G."/>
            <person name="Grigoriev I.V."/>
            <person name="Harris P."/>
            <person name="Jackson M."/>
            <person name="Kubicek C.P."/>
            <person name="Han C.S."/>
            <person name="Ho I."/>
            <person name="Larrondo L.F."/>
            <person name="de Leon A.L."/>
            <person name="Magnuson J.K."/>
            <person name="Merino S."/>
            <person name="Misra M."/>
            <person name="Nelson B."/>
            <person name="Putnam N."/>
            <person name="Robbertse B."/>
            <person name="Salamov A.A."/>
            <person name="Schmoll M."/>
            <person name="Terry A."/>
            <person name="Thayer N."/>
            <person name="Westerholm-Parvinen A."/>
            <person name="Schoch C.L."/>
            <person name="Yao J."/>
            <person name="Barabote R."/>
            <person name="Nelson M.A."/>
            <person name="Detter C."/>
            <person name="Bruce D."/>
            <person name="Kuske C.R."/>
            <person name="Xie G."/>
            <person name="Richardson P."/>
            <person name="Rokhsar D.S."/>
            <person name="Lucas S.M."/>
            <person name="Rubin E.M."/>
            <person name="Dunn-Coleman N."/>
            <person name="Ward M."/>
            <person name="Brettin T.S."/>
        </authorList>
    </citation>
    <scope>NUCLEOTIDE SEQUENCE [LARGE SCALE GENOMIC DNA]</scope>
    <source>
        <strain evidence="2 3">QM6a</strain>
    </source>
</reference>
<name>G0RUY0_HYPJQ</name>
<keyword evidence="1" id="KW-0812">Transmembrane</keyword>
<gene>
    <name evidence="2" type="ORF">TRIREDRAFT_111588</name>
</gene>
<evidence type="ECO:0000313" key="2">
    <source>
        <dbReference type="EMBL" id="EGR44889.1"/>
    </source>
</evidence>
<dbReference type="RefSeq" id="XP_006969066.1">
    <property type="nucleotide sequence ID" value="XM_006969004.1"/>
</dbReference>
<feature type="transmembrane region" description="Helical" evidence="1">
    <location>
        <begin position="20"/>
        <end position="42"/>
    </location>
</feature>
<dbReference type="KEGG" id="tre:TRIREDRAFT_111588"/>
<dbReference type="AlphaFoldDB" id="G0RUY0"/>
<proteinExistence type="predicted"/>
<dbReference type="GeneID" id="18482367"/>
<feature type="non-terminal residue" evidence="2">
    <location>
        <position position="1"/>
    </location>
</feature>
<protein>
    <submittedName>
        <fullName evidence="2">Predicted protein</fullName>
    </submittedName>
</protein>
<keyword evidence="3" id="KW-1185">Reference proteome</keyword>